<dbReference type="Proteomes" id="UP001595847">
    <property type="component" value="Unassembled WGS sequence"/>
</dbReference>
<dbReference type="Pfam" id="PF17937">
    <property type="entry name" value="TetR_C_28"/>
    <property type="match status" value="1"/>
</dbReference>
<evidence type="ECO:0000313" key="6">
    <source>
        <dbReference type="EMBL" id="MFC3999027.1"/>
    </source>
</evidence>
<sequence>MSASTTRDRILDALQDLLIEGGASAVTLEAVAAAAGVSKGGLLYHFPSKSALLDGLIRRLADRADEEFREAADGDEGVVRTFLRTSVPESVEEAELYWSLIAALRSEDAMSGESGRLLGRIFEEWSRLLREELDDPVLAETIRLVGDGLYLSAIAGLPSPDPELVRQVTDRLIAQADAATGRRDR</sequence>
<dbReference type="InterPro" id="IPR041479">
    <property type="entry name" value="TetR_CgmR_C"/>
</dbReference>
<protein>
    <submittedName>
        <fullName evidence="6">TetR/AcrR family transcriptional regulator</fullName>
    </submittedName>
</protein>
<proteinExistence type="predicted"/>
<dbReference type="Gene3D" id="1.10.357.10">
    <property type="entry name" value="Tetracycline Repressor, domain 2"/>
    <property type="match status" value="1"/>
</dbReference>
<reference evidence="7" key="1">
    <citation type="journal article" date="2019" name="Int. J. Syst. Evol. Microbiol.">
        <title>The Global Catalogue of Microorganisms (GCM) 10K type strain sequencing project: providing services to taxonomists for standard genome sequencing and annotation.</title>
        <authorList>
            <consortium name="The Broad Institute Genomics Platform"/>
            <consortium name="The Broad Institute Genome Sequencing Center for Infectious Disease"/>
            <person name="Wu L."/>
            <person name="Ma J."/>
        </authorList>
    </citation>
    <scope>NUCLEOTIDE SEQUENCE [LARGE SCALE GENOMIC DNA]</scope>
    <source>
        <strain evidence="7">TBRC 1826</strain>
    </source>
</reference>
<dbReference type="PROSITE" id="PS50977">
    <property type="entry name" value="HTH_TETR_2"/>
    <property type="match status" value="1"/>
</dbReference>
<evidence type="ECO:0000256" key="4">
    <source>
        <dbReference type="PROSITE-ProRule" id="PRU00335"/>
    </source>
</evidence>
<name>A0ABV8FVK4_9ACTN</name>
<keyword evidence="2 4" id="KW-0238">DNA-binding</keyword>
<dbReference type="EMBL" id="JBHSBH010000015">
    <property type="protein sequence ID" value="MFC3999027.1"/>
    <property type="molecule type" value="Genomic_DNA"/>
</dbReference>
<dbReference type="InterPro" id="IPR050109">
    <property type="entry name" value="HTH-type_TetR-like_transc_reg"/>
</dbReference>
<evidence type="ECO:0000259" key="5">
    <source>
        <dbReference type="PROSITE" id="PS50977"/>
    </source>
</evidence>
<evidence type="ECO:0000313" key="7">
    <source>
        <dbReference type="Proteomes" id="UP001595847"/>
    </source>
</evidence>
<accession>A0ABV8FVK4</accession>
<dbReference type="InterPro" id="IPR001647">
    <property type="entry name" value="HTH_TetR"/>
</dbReference>
<keyword evidence="3" id="KW-0804">Transcription</keyword>
<evidence type="ECO:0000256" key="3">
    <source>
        <dbReference type="ARBA" id="ARBA00023163"/>
    </source>
</evidence>
<dbReference type="PRINTS" id="PR00455">
    <property type="entry name" value="HTHTETR"/>
</dbReference>
<feature type="domain" description="HTH tetR-type" evidence="5">
    <location>
        <begin position="4"/>
        <end position="64"/>
    </location>
</feature>
<dbReference type="PANTHER" id="PTHR30055">
    <property type="entry name" value="HTH-TYPE TRANSCRIPTIONAL REGULATOR RUTR"/>
    <property type="match status" value="1"/>
</dbReference>
<feature type="DNA-binding region" description="H-T-H motif" evidence="4">
    <location>
        <begin position="27"/>
        <end position="46"/>
    </location>
</feature>
<keyword evidence="1" id="KW-0805">Transcription regulation</keyword>
<evidence type="ECO:0000256" key="1">
    <source>
        <dbReference type="ARBA" id="ARBA00023015"/>
    </source>
</evidence>
<dbReference type="PANTHER" id="PTHR30055:SF234">
    <property type="entry name" value="HTH-TYPE TRANSCRIPTIONAL REGULATOR BETI"/>
    <property type="match status" value="1"/>
</dbReference>
<dbReference type="Pfam" id="PF00440">
    <property type="entry name" value="TetR_N"/>
    <property type="match status" value="1"/>
</dbReference>
<dbReference type="RefSeq" id="WP_378537230.1">
    <property type="nucleotide sequence ID" value="NZ_JBHSBH010000015.1"/>
</dbReference>
<dbReference type="InterPro" id="IPR009057">
    <property type="entry name" value="Homeodomain-like_sf"/>
</dbReference>
<evidence type="ECO:0000256" key="2">
    <source>
        <dbReference type="ARBA" id="ARBA00023125"/>
    </source>
</evidence>
<organism evidence="6 7">
    <name type="scientific">Nocardiopsis sediminis</name>
    <dbReference type="NCBI Taxonomy" id="1778267"/>
    <lineage>
        <taxon>Bacteria</taxon>
        <taxon>Bacillati</taxon>
        <taxon>Actinomycetota</taxon>
        <taxon>Actinomycetes</taxon>
        <taxon>Streptosporangiales</taxon>
        <taxon>Nocardiopsidaceae</taxon>
        <taxon>Nocardiopsis</taxon>
    </lineage>
</organism>
<gene>
    <name evidence="6" type="ORF">ACFOVU_24110</name>
</gene>
<dbReference type="SUPFAM" id="SSF46689">
    <property type="entry name" value="Homeodomain-like"/>
    <property type="match status" value="1"/>
</dbReference>
<comment type="caution">
    <text evidence="6">The sequence shown here is derived from an EMBL/GenBank/DDBJ whole genome shotgun (WGS) entry which is preliminary data.</text>
</comment>
<keyword evidence="7" id="KW-1185">Reference proteome</keyword>